<comment type="caution">
    <text evidence="7">The sequence shown here is derived from an EMBL/GenBank/DDBJ whole genome shotgun (WGS) entry which is preliminary data.</text>
</comment>
<comment type="catalytic activity">
    <reaction evidence="5">
        <text>glycyl-tRNA(Gly) + acetyl-CoA = N-acetylglycyl-tRNA(Gly) + CoA + H(+)</text>
        <dbReference type="Rhea" id="RHEA:81867"/>
        <dbReference type="Rhea" id="RHEA-COMP:9683"/>
        <dbReference type="Rhea" id="RHEA-COMP:19766"/>
        <dbReference type="ChEBI" id="CHEBI:15378"/>
        <dbReference type="ChEBI" id="CHEBI:57287"/>
        <dbReference type="ChEBI" id="CHEBI:57288"/>
        <dbReference type="ChEBI" id="CHEBI:78522"/>
        <dbReference type="ChEBI" id="CHEBI:232036"/>
    </reaction>
</comment>
<dbReference type="PANTHER" id="PTHR36449">
    <property type="entry name" value="ACETYLTRANSFERASE-RELATED"/>
    <property type="match status" value="1"/>
</dbReference>
<name>A0A7W6R8S9_9HYPH</name>
<evidence type="ECO:0000256" key="1">
    <source>
        <dbReference type="ARBA" id="ARBA00022491"/>
    </source>
</evidence>
<evidence type="ECO:0000313" key="8">
    <source>
        <dbReference type="Proteomes" id="UP000540909"/>
    </source>
</evidence>
<evidence type="ECO:0000256" key="4">
    <source>
        <dbReference type="ARBA" id="ARBA00023315"/>
    </source>
</evidence>
<keyword evidence="3 7" id="KW-0808">Transferase</keyword>
<dbReference type="PROSITE" id="PS51186">
    <property type="entry name" value="GNAT"/>
    <property type="match status" value="1"/>
</dbReference>
<protein>
    <submittedName>
        <fullName evidence="7">GNAT superfamily N-acetyltransferase</fullName>
    </submittedName>
</protein>
<dbReference type="InterPro" id="IPR016181">
    <property type="entry name" value="Acyl_CoA_acyltransferase"/>
</dbReference>
<feature type="domain" description="N-acetyltransferase" evidence="6">
    <location>
        <begin position="1"/>
        <end position="158"/>
    </location>
</feature>
<dbReference type="EMBL" id="JACIFY010000028">
    <property type="protein sequence ID" value="MBB4238940.1"/>
    <property type="molecule type" value="Genomic_DNA"/>
</dbReference>
<evidence type="ECO:0000313" key="7">
    <source>
        <dbReference type="EMBL" id="MBB4238940.1"/>
    </source>
</evidence>
<evidence type="ECO:0000256" key="2">
    <source>
        <dbReference type="ARBA" id="ARBA00022649"/>
    </source>
</evidence>
<dbReference type="CDD" id="cd04301">
    <property type="entry name" value="NAT_SF"/>
    <property type="match status" value="1"/>
</dbReference>
<reference evidence="7 8" key="1">
    <citation type="submission" date="2020-08" db="EMBL/GenBank/DDBJ databases">
        <title>Genomic Encyclopedia of Type Strains, Phase IV (KMG-V): Genome sequencing to study the core and pangenomes of soil and plant-associated prokaryotes.</title>
        <authorList>
            <person name="Whitman W."/>
        </authorList>
    </citation>
    <scope>NUCLEOTIDE SEQUENCE [LARGE SCALE GENOMIC DNA]</scope>
    <source>
        <strain evidence="7 8">SEMIA 4089</strain>
    </source>
</reference>
<dbReference type="Pfam" id="PF13508">
    <property type="entry name" value="Acetyltransf_7"/>
    <property type="match status" value="1"/>
</dbReference>
<dbReference type="SUPFAM" id="SSF55729">
    <property type="entry name" value="Acyl-CoA N-acyltransferases (Nat)"/>
    <property type="match status" value="1"/>
</dbReference>
<dbReference type="AlphaFoldDB" id="A0A7W6R8S9"/>
<keyword evidence="1" id="KW-0678">Repressor</keyword>
<evidence type="ECO:0000256" key="5">
    <source>
        <dbReference type="ARBA" id="ARBA00049880"/>
    </source>
</evidence>
<sequence>MLSPPALLGEAHDLQLFNSGHDSLDEWLRRRARANQVSGASRTYVVCEGERVIGYYCLSSGALAVSHAPGTIRRNMPDPVPMAVLGRLAIDRNWQGKGVGAALLQDAVLRTGQAAHIMGIRGLLVHAVSDEAKAFYERYGFVASPANPMTLVLSLKARQALTAASDRLYR</sequence>
<dbReference type="RefSeq" id="WP_184473280.1">
    <property type="nucleotide sequence ID" value="NZ_JACIFY010000028.1"/>
</dbReference>
<dbReference type="PANTHER" id="PTHR36449:SF1">
    <property type="entry name" value="ACETYLTRANSFERASE"/>
    <property type="match status" value="1"/>
</dbReference>
<evidence type="ECO:0000259" key="6">
    <source>
        <dbReference type="PROSITE" id="PS51186"/>
    </source>
</evidence>
<evidence type="ECO:0000256" key="3">
    <source>
        <dbReference type="ARBA" id="ARBA00022679"/>
    </source>
</evidence>
<dbReference type="InterPro" id="IPR000182">
    <property type="entry name" value="GNAT_dom"/>
</dbReference>
<accession>A0A7W6R8S9</accession>
<gene>
    <name evidence="7" type="ORF">GGD57_005555</name>
</gene>
<proteinExistence type="predicted"/>
<dbReference type="Gene3D" id="3.40.630.30">
    <property type="match status" value="1"/>
</dbReference>
<dbReference type="GO" id="GO:0016747">
    <property type="term" value="F:acyltransferase activity, transferring groups other than amino-acyl groups"/>
    <property type="evidence" value="ECO:0007669"/>
    <property type="project" value="InterPro"/>
</dbReference>
<keyword evidence="2" id="KW-1277">Toxin-antitoxin system</keyword>
<dbReference type="Proteomes" id="UP000540909">
    <property type="component" value="Unassembled WGS sequence"/>
</dbReference>
<organism evidence="7 8">
    <name type="scientific">Rhizobium esperanzae</name>
    <dbReference type="NCBI Taxonomy" id="1967781"/>
    <lineage>
        <taxon>Bacteria</taxon>
        <taxon>Pseudomonadati</taxon>
        <taxon>Pseudomonadota</taxon>
        <taxon>Alphaproteobacteria</taxon>
        <taxon>Hyphomicrobiales</taxon>
        <taxon>Rhizobiaceae</taxon>
        <taxon>Rhizobium/Agrobacterium group</taxon>
        <taxon>Rhizobium</taxon>
    </lineage>
</organism>
<keyword evidence="4" id="KW-0012">Acyltransferase</keyword>